<feature type="compositionally biased region" description="Basic and acidic residues" evidence="1">
    <location>
        <begin position="161"/>
        <end position="180"/>
    </location>
</feature>
<feature type="region of interest" description="Disordered" evidence="1">
    <location>
        <begin position="79"/>
        <end position="254"/>
    </location>
</feature>
<evidence type="ECO:0000313" key="2">
    <source>
        <dbReference type="EMBL" id="KAH0535922.1"/>
    </source>
</evidence>
<dbReference type="EMBL" id="JAGHQL010000255">
    <property type="protein sequence ID" value="KAH0535922.1"/>
    <property type="molecule type" value="Genomic_DNA"/>
</dbReference>
<dbReference type="AlphaFoldDB" id="A0A9P8L181"/>
<feature type="region of interest" description="Disordered" evidence="1">
    <location>
        <begin position="1"/>
        <end position="27"/>
    </location>
</feature>
<evidence type="ECO:0000256" key="1">
    <source>
        <dbReference type="SAM" id="MobiDB-lite"/>
    </source>
</evidence>
<keyword evidence="3" id="KW-1185">Reference proteome</keyword>
<accession>A0A9P8L181</accession>
<dbReference type="OrthoDB" id="5366332at2759"/>
<name>A0A9P8L181_9PEZI</name>
<dbReference type="Proteomes" id="UP000698800">
    <property type="component" value="Unassembled WGS sequence"/>
</dbReference>
<comment type="caution">
    <text evidence="2">The sequence shown here is derived from an EMBL/GenBank/DDBJ whole genome shotgun (WGS) entry which is preliminary data.</text>
</comment>
<proteinExistence type="predicted"/>
<organism evidence="2 3">
    <name type="scientific">Glutinoglossum americanum</name>
    <dbReference type="NCBI Taxonomy" id="1670608"/>
    <lineage>
        <taxon>Eukaryota</taxon>
        <taxon>Fungi</taxon>
        <taxon>Dikarya</taxon>
        <taxon>Ascomycota</taxon>
        <taxon>Pezizomycotina</taxon>
        <taxon>Geoglossomycetes</taxon>
        <taxon>Geoglossales</taxon>
        <taxon>Geoglossaceae</taxon>
        <taxon>Glutinoglossum</taxon>
    </lineage>
</organism>
<protein>
    <submittedName>
        <fullName evidence="2">Uncharacterized protein</fullName>
    </submittedName>
</protein>
<reference evidence="2" key="1">
    <citation type="submission" date="2021-03" db="EMBL/GenBank/DDBJ databases">
        <title>Comparative genomics and phylogenomic investigation of the class Geoglossomycetes provide insights into ecological specialization and systematics.</title>
        <authorList>
            <person name="Melie T."/>
            <person name="Pirro S."/>
            <person name="Miller A.N."/>
            <person name="Quandt A."/>
        </authorList>
    </citation>
    <scope>NUCLEOTIDE SEQUENCE</scope>
    <source>
        <strain evidence="2">GBOQ0MN5Z8</strain>
    </source>
</reference>
<sequence>MDPHKQPQPSLPFDDVIPPNFMRPREPGALQDISSLHLDTKDALRSGRSYTMSSAVSETTSCMTFYSALGTVSWNGKQDEAAPSFEEQRKMGGHEDLQLGRSDSGYGSIDRPTDLQDDLLSEASGPNDSTVGLAAKSSCLSGKSHSVRSDENARKTRRRSGASDRSRLREHTRTEPDPSKTKSPRRSGSSTHRRSSNVDSRNRPGSERPVSKHSSKSLKVASSATRARPQPAIPTRSSSSAFPTFQRRKTDGSVTLQQSCHMFQSLGATLARYDTAHTEPKPVPRSNSASAIRHSASAPIGRGTLPAHDLPYLMATHIDQNSPHAGDVFLPRTVIDWKSPTTRRREYAEIDKRGRGIRGWWRRWSPSWCSKSSRLGFYNGEDNSDAGSVRRYRLELPDEDMSVDVQENEKDSSIATGKARFPWRRMSRAWSCFNLGEGPSGRWLSTVALANGHNSPYPQAAWGCLDEKQGD</sequence>
<feature type="compositionally biased region" description="Basic and acidic residues" evidence="1">
    <location>
        <begin position="200"/>
        <end position="210"/>
    </location>
</feature>
<feature type="compositionally biased region" description="Basic and acidic residues" evidence="1">
    <location>
        <begin position="86"/>
        <end position="98"/>
    </location>
</feature>
<evidence type="ECO:0000313" key="3">
    <source>
        <dbReference type="Proteomes" id="UP000698800"/>
    </source>
</evidence>
<gene>
    <name evidence="2" type="ORF">FGG08_007165</name>
</gene>